<evidence type="ECO:0000256" key="2">
    <source>
        <dbReference type="ARBA" id="ARBA00022679"/>
    </source>
</evidence>
<organism evidence="7 8">
    <name type="scientific">Tritrichomonas musculus</name>
    <dbReference type="NCBI Taxonomy" id="1915356"/>
    <lineage>
        <taxon>Eukaryota</taxon>
        <taxon>Metamonada</taxon>
        <taxon>Parabasalia</taxon>
        <taxon>Tritrichomonadida</taxon>
        <taxon>Tritrichomonadidae</taxon>
        <taxon>Tritrichomonas</taxon>
    </lineage>
</organism>
<protein>
    <recommendedName>
        <fullName evidence="6">Protein kinase domain-containing protein</fullName>
    </recommendedName>
</protein>
<keyword evidence="5" id="KW-0067">ATP-binding</keyword>
<sequence>MNQEVFIGKIIGNYKIVKRIGEGTYSSVFLAQEISSQPDQSKDNNQKVTPHYVACKIISNKQIKHKTVAKRLASEIKNHQLMKHPNVVQLIDVLKDNSYFYIILEFCLYGELYKTVYEKGKLDEKEASFYFKQILLGIQYIHSLNITHRDLKPENILIDQYGKIKITDFGLSKLLDSESNGMTKTPCGSPCYVSPECISCLPYDAKKSDIWSCGVILYSITTGHLPWTKKSQSELFEQIKVGKYTVPTNVSESCSDLIKKLMEIDVSKRISIEEALNHPFLKENDYNEIKLGSKKSNDLQFSGYEKVLNCLSEIQANKDSALIKIRKEFQNESDKVIPTV</sequence>
<evidence type="ECO:0000256" key="1">
    <source>
        <dbReference type="ARBA" id="ARBA00022527"/>
    </source>
</evidence>
<reference evidence="7 8" key="1">
    <citation type="submission" date="2024-04" db="EMBL/GenBank/DDBJ databases">
        <title>Tritrichomonas musculus Genome.</title>
        <authorList>
            <person name="Alves-Ferreira E."/>
            <person name="Grigg M."/>
            <person name="Lorenzi H."/>
            <person name="Galac M."/>
        </authorList>
    </citation>
    <scope>NUCLEOTIDE SEQUENCE [LARGE SCALE GENOMIC DNA]</scope>
    <source>
        <strain evidence="7 8">EAF2021</strain>
    </source>
</reference>
<keyword evidence="2" id="KW-0808">Transferase</keyword>
<comment type="caution">
    <text evidence="7">The sequence shown here is derived from an EMBL/GenBank/DDBJ whole genome shotgun (WGS) entry which is preliminary data.</text>
</comment>
<keyword evidence="8" id="KW-1185">Reference proteome</keyword>
<dbReference type="InterPro" id="IPR000719">
    <property type="entry name" value="Prot_kinase_dom"/>
</dbReference>
<dbReference type="Gene3D" id="1.10.510.10">
    <property type="entry name" value="Transferase(Phosphotransferase) domain 1"/>
    <property type="match status" value="1"/>
</dbReference>
<accession>A0ABR2H328</accession>
<dbReference type="PANTHER" id="PTHR24346:SF82">
    <property type="entry name" value="KP78A-RELATED"/>
    <property type="match status" value="1"/>
</dbReference>
<feature type="domain" description="Protein kinase" evidence="6">
    <location>
        <begin position="14"/>
        <end position="281"/>
    </location>
</feature>
<dbReference type="SMART" id="SM00220">
    <property type="entry name" value="S_TKc"/>
    <property type="match status" value="1"/>
</dbReference>
<keyword evidence="3" id="KW-0547">Nucleotide-binding</keyword>
<dbReference type="PANTHER" id="PTHR24346">
    <property type="entry name" value="MAP/MICROTUBULE AFFINITY-REGULATING KINASE"/>
    <property type="match status" value="1"/>
</dbReference>
<keyword evidence="1" id="KW-0723">Serine/threonine-protein kinase</keyword>
<dbReference type="CDD" id="cd14003">
    <property type="entry name" value="STKc_AMPK-like"/>
    <property type="match status" value="1"/>
</dbReference>
<evidence type="ECO:0000256" key="4">
    <source>
        <dbReference type="ARBA" id="ARBA00022777"/>
    </source>
</evidence>
<dbReference type="InterPro" id="IPR008271">
    <property type="entry name" value="Ser/Thr_kinase_AS"/>
</dbReference>
<dbReference type="Pfam" id="PF00069">
    <property type="entry name" value="Pkinase"/>
    <property type="match status" value="1"/>
</dbReference>
<proteinExistence type="predicted"/>
<evidence type="ECO:0000313" key="7">
    <source>
        <dbReference type="EMBL" id="KAK8840625.1"/>
    </source>
</evidence>
<evidence type="ECO:0000256" key="5">
    <source>
        <dbReference type="ARBA" id="ARBA00022840"/>
    </source>
</evidence>
<dbReference type="PROSITE" id="PS50011">
    <property type="entry name" value="PROTEIN_KINASE_DOM"/>
    <property type="match status" value="1"/>
</dbReference>
<dbReference type="EMBL" id="JAPFFF010000044">
    <property type="protein sequence ID" value="KAK8840625.1"/>
    <property type="molecule type" value="Genomic_DNA"/>
</dbReference>
<dbReference type="PROSITE" id="PS00108">
    <property type="entry name" value="PROTEIN_KINASE_ST"/>
    <property type="match status" value="1"/>
</dbReference>
<gene>
    <name evidence="7" type="ORF">M9Y10_030398</name>
</gene>
<evidence type="ECO:0000259" key="6">
    <source>
        <dbReference type="PROSITE" id="PS50011"/>
    </source>
</evidence>
<dbReference type="Proteomes" id="UP001470230">
    <property type="component" value="Unassembled WGS sequence"/>
</dbReference>
<name>A0ABR2H328_9EUKA</name>
<evidence type="ECO:0000313" key="8">
    <source>
        <dbReference type="Proteomes" id="UP001470230"/>
    </source>
</evidence>
<dbReference type="InterPro" id="IPR011009">
    <property type="entry name" value="Kinase-like_dom_sf"/>
</dbReference>
<evidence type="ECO:0000256" key="3">
    <source>
        <dbReference type="ARBA" id="ARBA00022741"/>
    </source>
</evidence>
<dbReference type="SUPFAM" id="SSF56112">
    <property type="entry name" value="Protein kinase-like (PK-like)"/>
    <property type="match status" value="1"/>
</dbReference>
<keyword evidence="4" id="KW-0418">Kinase</keyword>